<dbReference type="EMBL" id="SOPW01000002">
    <property type="protein sequence ID" value="TFB24431.1"/>
    <property type="molecule type" value="Genomic_DNA"/>
</dbReference>
<sequence>MVVWMFRLAVLYFLVGVCMGQYMSQAHDYTLTGVHVHINLIGWVSFALAAVIYKLYPNAAKSWMAKAHFWLHTIGLPLFMYALAQYILGAEFDGVVAIGMMMSYAIILGVILFVLNVFINVKDK</sequence>
<evidence type="ECO:0000313" key="3">
    <source>
        <dbReference type="Proteomes" id="UP000297975"/>
    </source>
</evidence>
<proteinExistence type="predicted"/>
<organism evidence="2 3">
    <name type="scientific">Filobacillus milosensis</name>
    <dbReference type="NCBI Taxonomy" id="94137"/>
    <lineage>
        <taxon>Bacteria</taxon>
        <taxon>Bacillati</taxon>
        <taxon>Bacillota</taxon>
        <taxon>Bacilli</taxon>
        <taxon>Bacillales</taxon>
        <taxon>Bacillaceae</taxon>
        <taxon>Filobacillus</taxon>
    </lineage>
</organism>
<evidence type="ECO:0000313" key="2">
    <source>
        <dbReference type="EMBL" id="TFB24431.1"/>
    </source>
</evidence>
<comment type="caution">
    <text evidence="2">The sequence shown here is derived from an EMBL/GenBank/DDBJ whole genome shotgun (WGS) entry which is preliminary data.</text>
</comment>
<dbReference type="RefSeq" id="WP_134338789.1">
    <property type="nucleotide sequence ID" value="NZ_SOPW01000002.1"/>
</dbReference>
<name>A0A4Y8IRK3_9BACI</name>
<reference evidence="2 3" key="1">
    <citation type="submission" date="2019-03" db="EMBL/GenBank/DDBJ databases">
        <authorList>
            <person name="He R.-H."/>
        </authorList>
    </citation>
    <scope>NUCLEOTIDE SEQUENCE [LARGE SCALE GENOMIC DNA]</scope>
    <source>
        <strain evidence="3">SH 714</strain>
    </source>
</reference>
<dbReference type="Gene3D" id="1.20.210.10">
    <property type="entry name" value="Cytochrome c oxidase-like, subunit I domain"/>
    <property type="match status" value="1"/>
</dbReference>
<dbReference type="SUPFAM" id="SSF81442">
    <property type="entry name" value="Cytochrome c oxidase subunit I-like"/>
    <property type="match status" value="1"/>
</dbReference>
<protein>
    <submittedName>
        <fullName evidence="2">Cytochrome-c oxidase</fullName>
    </submittedName>
</protein>
<keyword evidence="3" id="KW-1185">Reference proteome</keyword>
<gene>
    <name evidence="2" type="ORF">E3U55_02740</name>
</gene>
<dbReference type="OrthoDB" id="9808748at2"/>
<dbReference type="InterPro" id="IPR036927">
    <property type="entry name" value="Cyt_c_oxase-like_su1_sf"/>
</dbReference>
<feature type="transmembrane region" description="Helical" evidence="1">
    <location>
        <begin position="94"/>
        <end position="119"/>
    </location>
</feature>
<keyword evidence="1" id="KW-0472">Membrane</keyword>
<keyword evidence="1" id="KW-1133">Transmembrane helix</keyword>
<accession>A0A4Y8IRK3</accession>
<evidence type="ECO:0000256" key="1">
    <source>
        <dbReference type="SAM" id="Phobius"/>
    </source>
</evidence>
<feature type="transmembrane region" description="Helical" evidence="1">
    <location>
        <begin position="36"/>
        <end position="56"/>
    </location>
</feature>
<keyword evidence="1" id="KW-0812">Transmembrane</keyword>
<feature type="transmembrane region" description="Helical" evidence="1">
    <location>
        <begin position="68"/>
        <end position="88"/>
    </location>
</feature>
<dbReference type="AlphaFoldDB" id="A0A4Y8IRK3"/>
<dbReference type="Proteomes" id="UP000297975">
    <property type="component" value="Unassembled WGS sequence"/>
</dbReference>